<organism evidence="1 2">
    <name type="scientific">Aquiflexum balticum DSM 16537</name>
    <dbReference type="NCBI Taxonomy" id="758820"/>
    <lineage>
        <taxon>Bacteria</taxon>
        <taxon>Pseudomonadati</taxon>
        <taxon>Bacteroidota</taxon>
        <taxon>Cytophagia</taxon>
        <taxon>Cytophagales</taxon>
        <taxon>Cyclobacteriaceae</taxon>
        <taxon>Aquiflexum</taxon>
    </lineage>
</organism>
<dbReference type="STRING" id="758820.SAMN00777080_3423"/>
<accession>A0A1W2H7E0</accession>
<evidence type="ECO:0000313" key="1">
    <source>
        <dbReference type="EMBL" id="SMD44789.1"/>
    </source>
</evidence>
<gene>
    <name evidence="1" type="ORF">SAMN00777080_3423</name>
</gene>
<dbReference type="EMBL" id="LT838813">
    <property type="protein sequence ID" value="SMD44789.1"/>
    <property type="molecule type" value="Genomic_DNA"/>
</dbReference>
<name>A0A1W2H7E0_9BACT</name>
<sequence>MIIVVFTELTYRKSNLVNSLKKRLAGFIAGINFFNFELPSPGKDPSYVLKRRIVYAGNDQKTA</sequence>
<reference evidence="2" key="1">
    <citation type="submission" date="2017-04" db="EMBL/GenBank/DDBJ databases">
        <authorList>
            <person name="Varghese N."/>
            <person name="Submissions S."/>
        </authorList>
    </citation>
    <scope>NUCLEOTIDE SEQUENCE [LARGE SCALE GENOMIC DNA]</scope>
    <source>
        <strain evidence="2">DSM 16537</strain>
    </source>
</reference>
<evidence type="ECO:0000313" key="2">
    <source>
        <dbReference type="Proteomes" id="UP000192333"/>
    </source>
</evidence>
<protein>
    <submittedName>
        <fullName evidence="1">Uncharacterized protein</fullName>
    </submittedName>
</protein>
<proteinExistence type="predicted"/>
<keyword evidence="2" id="KW-1185">Reference proteome</keyword>
<dbReference type="AlphaFoldDB" id="A0A1W2H7E0"/>
<dbReference type="Proteomes" id="UP000192333">
    <property type="component" value="Chromosome I"/>
</dbReference>